<dbReference type="SUPFAM" id="SSF51695">
    <property type="entry name" value="PLC-like phosphodiesterases"/>
    <property type="match status" value="1"/>
</dbReference>
<evidence type="ECO:0000256" key="4">
    <source>
        <dbReference type="PROSITE-ProRule" id="PRU00023"/>
    </source>
</evidence>
<organism evidence="8 9">
    <name type="scientific">Kluyveromyces marxianus</name>
    <name type="common">Yeast</name>
    <name type="synonym">Candida kefyr</name>
    <dbReference type="NCBI Taxonomy" id="4911"/>
    <lineage>
        <taxon>Eukaryota</taxon>
        <taxon>Fungi</taxon>
        <taxon>Dikarya</taxon>
        <taxon>Ascomycota</taxon>
        <taxon>Saccharomycotina</taxon>
        <taxon>Saccharomycetes</taxon>
        <taxon>Saccharomycetales</taxon>
        <taxon>Saccharomycetaceae</taxon>
        <taxon>Kluyveromyces</taxon>
    </lineage>
</organism>
<dbReference type="InterPro" id="IPR057506">
    <property type="entry name" value="C2_GPCPD1"/>
</dbReference>
<proteinExistence type="predicted"/>
<feature type="repeat" description="ANK" evidence="4">
    <location>
        <begin position="612"/>
        <end position="644"/>
    </location>
</feature>
<sequence>MKFGKTFPNHQVPEWSHEYVNYKALKKLIKEIVNVQDRLYKEEHDINGKDGLRSSSSPPMKPMDAFTRTNDYLNHPEVKNLLAKFFFALESDIQKVDSFYNQQFLEYDRRLRKLLTSAQFTDFNQMLKYDLQKGINNNGIPTSSNGNLYHPRPTSYNQHQSLTQYGSSLHQMSSNTVDNQILSPSKAADAAEDWAEVLAILIELRSHFRNLKWYGELNKRAFTKILKKLDKKVGTSQQQTITQSRIAPLEFSNDTEINRDLQVINDLLNKVFPKVKSLQKEVSNAPIGPADGSGFENSPVDIFSQLIAKDDGESLMNELISIYRSAVLIPTRTLVGLLNKSALSQSFKCIDEIIAIIPTLGDPTDISGRNFFHHHVIALGKSHKLIRENNEKIDKDDLNGTSNSLNSLMTQTLDIEAALPPEPNDRLVGAYGPDGINSNDSPSSLKHILNKLPVHLRPALLQKDNYKRTPLHYSAQYGLVEVSKILIEALIEWGAWNPNTPIDDIATWGDSEGLTPIHLAVIGTHPLTVKVLTKNLGPNTVLKTPRLLHLATRLNSPALIDALLSVPGFDINYRDPDHLETALYLACKLNLKEATEHLLKRGADMEIGEKLFGWTPIFVTATEGFTDLVKILKEHGAKYDILDESGWSPMEHAALRGHLEIADLLTIEGNDAITHPKFVTDWNVDSEVNAPAEKSETSSGSDFYKQKTTGSSIDILSEGKPNTHPRKLLTHSLNGNKGNNSKEFSIQNPETVKKFGHSYLKRDESIILITLGSNDTRSKKKAVSLNKVPVSKVSSTELDTALSLVISCPDSISDETFVLDLPLDSNSDSISFKVPYKPDSSHRIFFDIVPTYGYTTGSRSVSPNGTPFHNSSVSSTREHYNHNESSRFDRSRNISPASMLHANPNSSHSNSPLSSQPSRTILGRAVALLDSALTSVGSKMSSLYDTVTVPILAVENLDVLGTINFEFMKVNPFDNPHIGLARSEKYWKSLVSTRVIGHRGLGKNFNTKKSLQLGENTVESFIAAASLGASYVEFDVQLTKDHIPVVYHDFLVAESGVDIPMHSLTLEQFMDLNNADKHHINLPSGKGRRRSLDDTDAAILRRARLLQQSRISSNTEKNASKETEEDSGNDVCSNSNVSIGSEESIKEEDNDDRIATIFEDRMRLTKTYKKNAFKGNFRGHSIASNFVTLKELFKKIPPGVGFNIECKYPMLDEAETEDMGTVVVELNHWVDTVLKVVFDNANGRDIIFSSFNPNMCVMLSLKQPSIPILFLTEAGTNQMADIRATSLQNAIRFAKKWNLLGIVSAAQPIVKAPRLAQVVKSSGLVCVTYGVENNDPENARIEMDAGVDAVIVDSVLAVRKGLTKANSEKA</sequence>
<feature type="compositionally biased region" description="Low complexity" evidence="5">
    <location>
        <begin position="903"/>
        <end position="917"/>
    </location>
</feature>
<evidence type="ECO:0000256" key="1">
    <source>
        <dbReference type="ARBA" id="ARBA00022737"/>
    </source>
</evidence>
<dbReference type="PANTHER" id="PTHR22958:SF1">
    <property type="entry name" value="GLYCEROPHOSPHOCHOLINE PHOSPHODIESTERASE GPCPD1"/>
    <property type="match status" value="1"/>
</dbReference>
<feature type="repeat" description="ANK" evidence="4">
    <location>
        <begin position="466"/>
        <end position="495"/>
    </location>
</feature>
<evidence type="ECO:0000259" key="6">
    <source>
        <dbReference type="PROSITE" id="PS51382"/>
    </source>
</evidence>
<dbReference type="InterPro" id="IPR017946">
    <property type="entry name" value="PLC-like_Pdiesterase_TIM-brl"/>
</dbReference>
<dbReference type="PROSITE" id="PS51382">
    <property type="entry name" value="SPX"/>
    <property type="match status" value="1"/>
</dbReference>
<dbReference type="PROSITE" id="PS50088">
    <property type="entry name" value="ANK_REPEAT"/>
    <property type="match status" value="3"/>
</dbReference>
<dbReference type="PROSITE" id="PS51704">
    <property type="entry name" value="GP_PDE"/>
    <property type="match status" value="1"/>
</dbReference>
<dbReference type="EMBL" id="CP015058">
    <property type="protein sequence ID" value="QGN16403.1"/>
    <property type="molecule type" value="Genomic_DNA"/>
</dbReference>
<evidence type="ECO:0000313" key="9">
    <source>
        <dbReference type="Proteomes" id="UP000422736"/>
    </source>
</evidence>
<dbReference type="SUPFAM" id="SSF48403">
    <property type="entry name" value="Ankyrin repeat"/>
    <property type="match status" value="1"/>
</dbReference>
<evidence type="ECO:0000259" key="7">
    <source>
        <dbReference type="PROSITE" id="PS51704"/>
    </source>
</evidence>
<dbReference type="PROSITE" id="PS50007">
    <property type="entry name" value="PIPLC_X_DOMAIN"/>
    <property type="match status" value="1"/>
</dbReference>
<feature type="domain" description="SPX" evidence="6">
    <location>
        <begin position="1"/>
        <end position="243"/>
    </location>
</feature>
<reference evidence="8 9" key="2">
    <citation type="submission" date="2019-11" db="EMBL/GenBank/DDBJ databases">
        <authorList>
            <person name="Lu H."/>
        </authorList>
    </citation>
    <scope>NUCLEOTIDE SEQUENCE [LARGE SCALE GENOMIC DNA]</scope>
    <source>
        <strain evidence="8 9">FIM1</strain>
    </source>
</reference>
<feature type="compositionally biased region" description="Polar residues" evidence="5">
    <location>
        <begin position="1130"/>
        <end position="1141"/>
    </location>
</feature>
<name>A0ABX6F1S5_KLUMA</name>
<dbReference type="Pfam" id="PF12796">
    <property type="entry name" value="Ank_2"/>
    <property type="match status" value="2"/>
</dbReference>
<feature type="compositionally biased region" description="Basic and acidic residues" evidence="5">
    <location>
        <begin position="876"/>
        <end position="892"/>
    </location>
</feature>
<dbReference type="InterPro" id="IPR004331">
    <property type="entry name" value="SPX_dom"/>
</dbReference>
<dbReference type="InterPro" id="IPR036770">
    <property type="entry name" value="Ankyrin_rpt-contain_sf"/>
</dbReference>
<evidence type="ECO:0000313" key="8">
    <source>
        <dbReference type="EMBL" id="QGN16403.1"/>
    </source>
</evidence>
<feature type="repeat" description="ANK" evidence="4">
    <location>
        <begin position="578"/>
        <end position="610"/>
    </location>
</feature>
<accession>A0ABX6F1S5</accession>
<dbReference type="Pfam" id="PF03105">
    <property type="entry name" value="SPX"/>
    <property type="match status" value="2"/>
</dbReference>
<dbReference type="Pfam" id="PF25329">
    <property type="entry name" value="C2_GDE1"/>
    <property type="match status" value="2"/>
</dbReference>
<dbReference type="Gene3D" id="1.25.40.20">
    <property type="entry name" value="Ankyrin repeat-containing domain"/>
    <property type="match status" value="1"/>
</dbReference>
<dbReference type="SMART" id="SM00248">
    <property type="entry name" value="ANK"/>
    <property type="match status" value="6"/>
</dbReference>
<dbReference type="CDD" id="cd14484">
    <property type="entry name" value="SPX_GDE1_like"/>
    <property type="match status" value="1"/>
</dbReference>
<protein>
    <submittedName>
        <fullName evidence="8">Glycerophosphodiester phosphodiesterase GDE1</fullName>
    </submittedName>
</protein>
<dbReference type="InterPro" id="IPR002110">
    <property type="entry name" value="Ankyrin_rpt"/>
</dbReference>
<keyword evidence="9" id="KW-1185">Reference proteome</keyword>
<evidence type="ECO:0000256" key="5">
    <source>
        <dbReference type="SAM" id="MobiDB-lite"/>
    </source>
</evidence>
<keyword evidence="2" id="KW-0378">Hydrolase</keyword>
<dbReference type="Pfam" id="PF03009">
    <property type="entry name" value="GDPD"/>
    <property type="match status" value="1"/>
</dbReference>
<gene>
    <name evidence="8" type="primary">GDE1</name>
    <name evidence="8" type="ORF">FIM1_3116</name>
</gene>
<dbReference type="Gene3D" id="3.20.20.190">
    <property type="entry name" value="Phosphatidylinositol (PI) phosphodiesterase"/>
    <property type="match status" value="1"/>
</dbReference>
<feature type="domain" description="GP-PDE" evidence="7">
    <location>
        <begin position="993"/>
        <end position="1362"/>
    </location>
</feature>
<evidence type="ECO:0000256" key="2">
    <source>
        <dbReference type="ARBA" id="ARBA00022801"/>
    </source>
</evidence>
<dbReference type="Proteomes" id="UP000422736">
    <property type="component" value="Chromosome 5"/>
</dbReference>
<reference evidence="8 9" key="1">
    <citation type="submission" date="2016-03" db="EMBL/GenBank/DDBJ databases">
        <title>How can Kluyveromyces marxianus grow so fast - potential evolutionary course in Saccharomyces Complex revealed by comparative genomics.</title>
        <authorList>
            <person name="Mo W."/>
            <person name="Lu W."/>
            <person name="Yang X."/>
            <person name="Qi J."/>
            <person name="Lv H."/>
        </authorList>
    </citation>
    <scope>NUCLEOTIDE SEQUENCE [LARGE SCALE GENOMIC DNA]</scope>
    <source>
        <strain evidence="8 9">FIM1</strain>
    </source>
</reference>
<dbReference type="InterPro" id="IPR030395">
    <property type="entry name" value="GP_PDE_dom"/>
</dbReference>
<dbReference type="InterPro" id="IPR051578">
    <property type="entry name" value="GDPD"/>
</dbReference>
<feature type="region of interest" description="Disordered" evidence="5">
    <location>
        <begin position="859"/>
        <end position="917"/>
    </location>
</feature>
<keyword evidence="3 4" id="KW-0040">ANK repeat</keyword>
<feature type="compositionally biased region" description="Polar residues" evidence="5">
    <location>
        <begin position="859"/>
        <end position="875"/>
    </location>
</feature>
<feature type="region of interest" description="Disordered" evidence="5">
    <location>
        <begin position="1110"/>
        <end position="1148"/>
    </location>
</feature>
<keyword evidence="1" id="KW-0677">Repeat</keyword>
<dbReference type="PANTHER" id="PTHR22958">
    <property type="entry name" value="GLYCEROPHOSPHORYL DIESTER PHOSPHODIESTERASE"/>
    <property type="match status" value="1"/>
</dbReference>
<evidence type="ECO:0000256" key="3">
    <source>
        <dbReference type="ARBA" id="ARBA00023043"/>
    </source>
</evidence>